<dbReference type="InterPro" id="IPR056632">
    <property type="entry name" value="DUF7730"/>
</dbReference>
<keyword evidence="2" id="KW-1133">Transmembrane helix</keyword>
<keyword evidence="2" id="KW-0812">Transmembrane</keyword>
<evidence type="ECO:0000256" key="2">
    <source>
        <dbReference type="SAM" id="Phobius"/>
    </source>
</evidence>
<dbReference type="Pfam" id="PF24864">
    <property type="entry name" value="DUF7730"/>
    <property type="match status" value="1"/>
</dbReference>
<dbReference type="EMBL" id="ML994613">
    <property type="protein sequence ID" value="KAF2193748.1"/>
    <property type="molecule type" value="Genomic_DNA"/>
</dbReference>
<reference evidence="4" key="1">
    <citation type="journal article" date="2020" name="Stud. Mycol.">
        <title>101 Dothideomycetes genomes: a test case for predicting lifestyles and emergence of pathogens.</title>
        <authorList>
            <person name="Haridas S."/>
            <person name="Albert R."/>
            <person name="Binder M."/>
            <person name="Bloem J."/>
            <person name="Labutti K."/>
            <person name="Salamov A."/>
            <person name="Andreopoulos B."/>
            <person name="Baker S."/>
            <person name="Barry K."/>
            <person name="Bills G."/>
            <person name="Bluhm B."/>
            <person name="Cannon C."/>
            <person name="Castanera R."/>
            <person name="Culley D."/>
            <person name="Daum C."/>
            <person name="Ezra D."/>
            <person name="Gonzalez J."/>
            <person name="Henrissat B."/>
            <person name="Kuo A."/>
            <person name="Liang C."/>
            <person name="Lipzen A."/>
            <person name="Lutzoni F."/>
            <person name="Magnuson J."/>
            <person name="Mondo S."/>
            <person name="Nolan M."/>
            <person name="Ohm R."/>
            <person name="Pangilinan J."/>
            <person name="Park H.-J."/>
            <person name="Ramirez L."/>
            <person name="Alfaro M."/>
            <person name="Sun H."/>
            <person name="Tritt A."/>
            <person name="Yoshinaga Y."/>
            <person name="Zwiers L.-H."/>
            <person name="Turgeon B."/>
            <person name="Goodwin S."/>
            <person name="Spatafora J."/>
            <person name="Crous P."/>
            <person name="Grigoriev I."/>
        </authorList>
    </citation>
    <scope>NUCLEOTIDE SEQUENCE</scope>
    <source>
        <strain evidence="4">CBS 207.26</strain>
    </source>
</reference>
<evidence type="ECO:0000259" key="3">
    <source>
        <dbReference type="Pfam" id="PF24864"/>
    </source>
</evidence>
<gene>
    <name evidence="4" type="ORF">K469DRAFT_745230</name>
</gene>
<evidence type="ECO:0000313" key="5">
    <source>
        <dbReference type="Proteomes" id="UP000800200"/>
    </source>
</evidence>
<keyword evidence="5" id="KW-1185">Reference proteome</keyword>
<organism evidence="4 5">
    <name type="scientific">Zopfia rhizophila CBS 207.26</name>
    <dbReference type="NCBI Taxonomy" id="1314779"/>
    <lineage>
        <taxon>Eukaryota</taxon>
        <taxon>Fungi</taxon>
        <taxon>Dikarya</taxon>
        <taxon>Ascomycota</taxon>
        <taxon>Pezizomycotina</taxon>
        <taxon>Dothideomycetes</taxon>
        <taxon>Dothideomycetes incertae sedis</taxon>
        <taxon>Zopfiaceae</taxon>
        <taxon>Zopfia</taxon>
    </lineage>
</organism>
<accession>A0A6A6ESP7</accession>
<feature type="compositionally biased region" description="Basic and acidic residues" evidence="1">
    <location>
        <begin position="125"/>
        <end position="137"/>
    </location>
</feature>
<feature type="region of interest" description="Disordered" evidence="1">
    <location>
        <begin position="125"/>
        <end position="148"/>
    </location>
</feature>
<feature type="domain" description="DUF7730" evidence="3">
    <location>
        <begin position="163"/>
        <end position="381"/>
    </location>
</feature>
<sequence>MALIQRKSRSFTGRIRRWFREHKRIKNALIIIVCCPVIVLLNIYVYVERCINWILMKYHRKFVVPALYPPRNLLSEKEIEERRKKREERNLVKPLPAKRPRALTLGGDEMEKTLETEAMLRTDAVEMNRPPTEAEKKKGQKKSRHLVQSETVVRQTTVDQLSKCDFWKLPFEIREQIWKYAVGGHHIHILKRKGRLGNAYCPATDSTDPDRRDFCCLPKDENGFTVPTAWPRDTRPLGLMMSCRQIYSETINFLYSHNTFSFDDFNVLIIFTSNILPHRLKLVSSIHISWCFTRNDRPYAFNSRSFVRIPSPPNDNLETWQKCCRILDTLPSLKSLKITPSLPYDRPSGRDFDLIQTFLSKLNDVYVDGPFEVSIPWPDKTHIWVPARWSNNNRILPWPQNPNFELRTASFHDKLEFLAFFFPFHVQCLHCSSYTIIRKSTPGFAESILTRIEYPTIFNNNTATTEPVTTRYWTFHGYCQGWIEFQYDWVREKWSVVQGAQEIGDEEAERHLAENEKRYPELESAHERLQGLTIKSHPTYSAYGDTSGKAIDVPSKTAFYRNVGWSRS</sequence>
<keyword evidence="2" id="KW-0472">Membrane</keyword>
<dbReference type="OrthoDB" id="4757095at2759"/>
<feature type="transmembrane region" description="Helical" evidence="2">
    <location>
        <begin position="27"/>
        <end position="47"/>
    </location>
</feature>
<protein>
    <recommendedName>
        <fullName evidence="3">DUF7730 domain-containing protein</fullName>
    </recommendedName>
</protein>
<dbReference type="AlphaFoldDB" id="A0A6A6ESP7"/>
<evidence type="ECO:0000313" key="4">
    <source>
        <dbReference type="EMBL" id="KAF2193748.1"/>
    </source>
</evidence>
<dbReference type="Proteomes" id="UP000800200">
    <property type="component" value="Unassembled WGS sequence"/>
</dbReference>
<dbReference type="PANTHER" id="PTHR38790">
    <property type="entry name" value="2EXR DOMAIN-CONTAINING PROTEIN-RELATED"/>
    <property type="match status" value="1"/>
</dbReference>
<evidence type="ECO:0000256" key="1">
    <source>
        <dbReference type="SAM" id="MobiDB-lite"/>
    </source>
</evidence>
<name>A0A6A6ESP7_9PEZI</name>
<proteinExistence type="predicted"/>